<dbReference type="SMART" id="SM00978">
    <property type="entry name" value="Tim44"/>
    <property type="match status" value="1"/>
</dbReference>
<dbReference type="SUPFAM" id="SSF54427">
    <property type="entry name" value="NTF2-like"/>
    <property type="match status" value="1"/>
</dbReference>
<dbReference type="RefSeq" id="WP_042275165.1">
    <property type="nucleotide sequence ID" value="NZ_CADFGE010000013.1"/>
</dbReference>
<evidence type="ECO:0000313" key="6">
    <source>
        <dbReference type="Proteomes" id="UP000032614"/>
    </source>
</evidence>
<geneLocation type="plasmid" evidence="4 6">
    <name>pBIL</name>
</geneLocation>
<evidence type="ECO:0000259" key="3">
    <source>
        <dbReference type="SMART" id="SM00978"/>
    </source>
</evidence>
<dbReference type="Proteomes" id="UP000032614">
    <property type="component" value="Plasmid pBIL"/>
</dbReference>
<name>A0AAW3V6I6_9BURK</name>
<keyword evidence="2" id="KW-0472">Membrane</keyword>
<reference evidence="4 6" key="1">
    <citation type="journal article" date="2015" name="Genome Announc.">
        <title>Complete genome sequences for 59 burkholderia isolates, both pathogenic and near neighbor.</title>
        <authorList>
            <person name="Johnson S.L."/>
            <person name="Bishop-Lilly K.A."/>
            <person name="Ladner J.T."/>
            <person name="Daligault H.E."/>
            <person name="Davenport K.W."/>
            <person name="Jaissle J."/>
            <person name="Frey K.G."/>
            <person name="Koroleva G.I."/>
            <person name="Bruce D.C."/>
            <person name="Coyne S.R."/>
            <person name="Broomall S.M."/>
            <person name="Li P.E."/>
            <person name="Teshima H."/>
            <person name="Gibbons H.S."/>
            <person name="Palacios G.F."/>
            <person name="Rosenzweig C.N."/>
            <person name="Redden C.L."/>
            <person name="Xu Y."/>
            <person name="Minogue T.D."/>
            <person name="Chain P.S."/>
        </authorList>
    </citation>
    <scope>NUCLEOTIDE SEQUENCE [LARGE SCALE GENOMIC DNA]</scope>
    <source>
        <strain evidence="4 6">ATCC BAA-463</strain>
        <plasmid evidence="4 6">pBIL</plasmid>
    </source>
</reference>
<dbReference type="AlphaFoldDB" id="A0AAW3V6I6"/>
<dbReference type="Proteomes" id="UP000518681">
    <property type="component" value="Unassembled WGS sequence"/>
</dbReference>
<dbReference type="PANTHER" id="PTHR41542">
    <property type="entry name" value="BLL5807 PROTEIN"/>
    <property type="match status" value="1"/>
</dbReference>
<evidence type="ECO:0000313" key="5">
    <source>
        <dbReference type="EMBL" id="MBB6204970.1"/>
    </source>
</evidence>
<feature type="region of interest" description="Disordered" evidence="1">
    <location>
        <begin position="46"/>
        <end position="93"/>
    </location>
</feature>
<dbReference type="InterPro" id="IPR007379">
    <property type="entry name" value="Tim44-like_dom"/>
</dbReference>
<dbReference type="InterPro" id="IPR032710">
    <property type="entry name" value="NTF2-like_dom_sf"/>
</dbReference>
<feature type="domain" description="Tim44-like" evidence="3">
    <location>
        <begin position="201"/>
        <end position="330"/>
    </location>
</feature>
<reference evidence="5 7" key="2">
    <citation type="submission" date="2020-08" db="EMBL/GenBank/DDBJ databases">
        <title>Genomic Encyclopedia of Type Strains, Phase IV (KMG-V): Genome sequencing to study the core and pangenomes of soil and plant-associated prokaryotes.</title>
        <authorList>
            <person name="Whitman W."/>
        </authorList>
    </citation>
    <scope>NUCLEOTIDE SEQUENCE [LARGE SCALE GENOMIC DNA]</scope>
    <source>
        <strain evidence="5 7">SEMIA 4013</strain>
    </source>
</reference>
<accession>A0AAW3V6I6</accession>
<dbReference type="Gene3D" id="3.10.450.240">
    <property type="match status" value="1"/>
</dbReference>
<keyword evidence="2" id="KW-0812">Transmembrane</keyword>
<gene>
    <name evidence="5" type="ORF">GGD69_005864</name>
    <name evidence="4" type="ORF">OI25_8256</name>
</gene>
<dbReference type="PANTHER" id="PTHR41542:SF1">
    <property type="entry name" value="BLL5807 PROTEIN"/>
    <property type="match status" value="1"/>
</dbReference>
<dbReference type="EMBL" id="JACIIK010000011">
    <property type="protein sequence ID" value="MBB6204970.1"/>
    <property type="molecule type" value="Genomic_DNA"/>
</dbReference>
<feature type="compositionally biased region" description="Pro residues" evidence="1">
    <location>
        <begin position="80"/>
        <end position="90"/>
    </location>
</feature>
<keyword evidence="4" id="KW-0614">Plasmid</keyword>
<feature type="transmembrane region" description="Helical" evidence="2">
    <location>
        <begin position="120"/>
        <end position="145"/>
    </location>
</feature>
<feature type="compositionally biased region" description="Polar residues" evidence="1">
    <location>
        <begin position="173"/>
        <end position="187"/>
    </location>
</feature>
<protein>
    <submittedName>
        <fullName evidence="5">Lipid-binding transport protein (Tim44 family)</fullName>
    </submittedName>
    <submittedName>
        <fullName evidence="4">Tim44-like domain protein</fullName>
    </submittedName>
</protein>
<keyword evidence="2" id="KW-1133">Transmembrane helix</keyword>
<evidence type="ECO:0000313" key="7">
    <source>
        <dbReference type="Proteomes" id="UP000518681"/>
    </source>
</evidence>
<dbReference type="GeneID" id="66513446"/>
<evidence type="ECO:0000256" key="2">
    <source>
        <dbReference type="SAM" id="Phobius"/>
    </source>
</evidence>
<dbReference type="Pfam" id="PF04280">
    <property type="entry name" value="Tim44"/>
    <property type="match status" value="1"/>
</dbReference>
<sequence length="332" mass="35178">MDSPQSNRLSRVFGWVSLNRVVVLAMAAVLTIGVVASNEADAARLGGGRSFGRQSQSIQRQQSTPVQPTSPSRTQQATPATPPAATPQPSPNRWLGPIAGLAAGLGIAALLSHFGLGGALAGVMANLLIIAALAMLAVWVFRLLARRRAGGMPWYTQGVRPAIKSAPHGAWPQQVQDTSAAPPTGTYNAPLAEASSTPGIVSPAQPSGLPAGFDTKAFLHNATVYFVRMQSAWDKGDLDEIRGFTTPEMFAEIKVDLDQRGVTPNHTDVVQLDAEMVGVEERGDESLATVRFHGLIRETASAAAEPFSEMWTLSRQAKRGEGWLLAGIQQVS</sequence>
<feature type="region of interest" description="Disordered" evidence="1">
    <location>
        <begin position="173"/>
        <end position="201"/>
    </location>
</feature>
<evidence type="ECO:0000313" key="4">
    <source>
        <dbReference type="EMBL" id="AJZ56304.1"/>
    </source>
</evidence>
<organism evidence="5 7">
    <name type="scientific">Paraburkholderia fungorum</name>
    <dbReference type="NCBI Taxonomy" id="134537"/>
    <lineage>
        <taxon>Bacteria</taxon>
        <taxon>Pseudomonadati</taxon>
        <taxon>Pseudomonadota</taxon>
        <taxon>Betaproteobacteria</taxon>
        <taxon>Burkholderiales</taxon>
        <taxon>Burkholderiaceae</taxon>
        <taxon>Paraburkholderia</taxon>
    </lineage>
</organism>
<dbReference type="KEGG" id="bfn:OI25_8256"/>
<feature type="compositionally biased region" description="Polar residues" evidence="1">
    <location>
        <begin position="64"/>
        <end position="73"/>
    </location>
</feature>
<proteinExistence type="predicted"/>
<dbReference type="EMBL" id="CP010024">
    <property type="protein sequence ID" value="AJZ56304.1"/>
    <property type="molecule type" value="Genomic_DNA"/>
</dbReference>
<feature type="compositionally biased region" description="Low complexity" evidence="1">
    <location>
        <begin position="51"/>
        <end position="63"/>
    </location>
</feature>
<feature type="transmembrane region" description="Helical" evidence="2">
    <location>
        <begin position="12"/>
        <end position="36"/>
    </location>
</feature>
<feature type="transmembrane region" description="Helical" evidence="2">
    <location>
        <begin position="94"/>
        <end position="114"/>
    </location>
</feature>
<evidence type="ECO:0000256" key="1">
    <source>
        <dbReference type="SAM" id="MobiDB-lite"/>
    </source>
</evidence>